<dbReference type="PANTHER" id="PTHR46825">
    <property type="entry name" value="D-ALANYL-D-ALANINE-CARBOXYPEPTIDASE/ENDOPEPTIDASE AMPH"/>
    <property type="match status" value="1"/>
</dbReference>
<dbReference type="AlphaFoldDB" id="A0A6A8MGK4"/>
<proteinExistence type="predicted"/>
<dbReference type="InterPro" id="IPR012338">
    <property type="entry name" value="Beta-lactam/transpept-like"/>
</dbReference>
<dbReference type="EMBL" id="VUMX01000041">
    <property type="protein sequence ID" value="MST87863.1"/>
    <property type="molecule type" value="Genomic_DNA"/>
</dbReference>
<reference evidence="3 4" key="1">
    <citation type="submission" date="2019-08" db="EMBL/GenBank/DDBJ databases">
        <title>In-depth cultivation of the pig gut microbiome towards novel bacterial diversity and tailored functional studies.</title>
        <authorList>
            <person name="Wylensek D."/>
            <person name="Hitch T.C.A."/>
            <person name="Clavel T."/>
        </authorList>
    </citation>
    <scope>NUCLEOTIDE SEQUENCE [LARGE SCALE GENOMIC DNA]</scope>
    <source>
        <strain evidence="3 4">Bifido-178-WT-2B</strain>
    </source>
</reference>
<comment type="caution">
    <text evidence="3">The sequence shown here is derived from an EMBL/GenBank/DDBJ whole genome shotgun (WGS) entry which is preliminary data.</text>
</comment>
<sequence length="364" mass="41050">MIKKKLLGSLAALALFLTVGAKGAPVHAASMSRYVTELLYKNHMRGTVTVVENGRSKTIGVGYANYGRQIKNSDQAVYPTASLQKAVTAAMLMQVMRESRGKKHFTANTKISKWYPRLKNARQITVSDLLTHTSGYYVYNLEDSQKKVYTEKGAIDWTINQVNSTWQYPVGSYHYNDTNYMLLAGIIQKQTGKSYAYNLRKRIVKKLRLTHTCLRENLPSSLHLAKSYLYLGRNYQAPVLLPKSVASQMPGAGDLISTPYEYLQIQRGLYNGKLLSKKQFSEMTHMPSKATTYCGGIRLKKSGKVKLAYGSIAYEHYATYYQLTTDNRYGIVMFLNQRNASENQVKDVGYQILSRIKAGTFASK</sequence>
<dbReference type="Gene3D" id="3.40.710.10">
    <property type="entry name" value="DD-peptidase/beta-lactamase superfamily"/>
    <property type="match status" value="1"/>
</dbReference>
<evidence type="ECO:0000259" key="2">
    <source>
        <dbReference type="Pfam" id="PF00144"/>
    </source>
</evidence>
<dbReference type="OrthoDB" id="2157616at2"/>
<accession>A0A6A8MGK4</accession>
<gene>
    <name evidence="3" type="ORF">FYJ62_09650</name>
</gene>
<dbReference type="Pfam" id="PF00144">
    <property type="entry name" value="Beta-lactamase"/>
    <property type="match status" value="1"/>
</dbReference>
<dbReference type="Proteomes" id="UP000438120">
    <property type="component" value="Unassembled WGS sequence"/>
</dbReference>
<organism evidence="3 4">
    <name type="scientific">Lactobacillus porci</name>
    <dbReference type="NCBI Taxonomy" id="2012477"/>
    <lineage>
        <taxon>Bacteria</taxon>
        <taxon>Bacillati</taxon>
        <taxon>Bacillota</taxon>
        <taxon>Bacilli</taxon>
        <taxon>Lactobacillales</taxon>
        <taxon>Lactobacillaceae</taxon>
        <taxon>Lactobacillus</taxon>
    </lineage>
</organism>
<feature type="chain" id="PRO_5038743919" evidence="1">
    <location>
        <begin position="24"/>
        <end position="364"/>
    </location>
</feature>
<dbReference type="SUPFAM" id="SSF56601">
    <property type="entry name" value="beta-lactamase/transpeptidase-like"/>
    <property type="match status" value="1"/>
</dbReference>
<keyword evidence="1" id="KW-0732">Signal</keyword>
<feature type="signal peptide" evidence="1">
    <location>
        <begin position="1"/>
        <end position="23"/>
    </location>
</feature>
<evidence type="ECO:0000313" key="4">
    <source>
        <dbReference type="Proteomes" id="UP000438120"/>
    </source>
</evidence>
<dbReference type="InterPro" id="IPR050491">
    <property type="entry name" value="AmpC-like"/>
</dbReference>
<evidence type="ECO:0000313" key="3">
    <source>
        <dbReference type="EMBL" id="MST87863.1"/>
    </source>
</evidence>
<dbReference type="PANTHER" id="PTHR46825:SF9">
    <property type="entry name" value="BETA-LACTAMASE-RELATED DOMAIN-CONTAINING PROTEIN"/>
    <property type="match status" value="1"/>
</dbReference>
<protein>
    <submittedName>
        <fullName evidence="3">Beta-lactamase family protein</fullName>
    </submittedName>
</protein>
<name>A0A6A8MGK4_9LACO</name>
<dbReference type="RefSeq" id="WP_154549470.1">
    <property type="nucleotide sequence ID" value="NZ_VUMX01000041.1"/>
</dbReference>
<evidence type="ECO:0000256" key="1">
    <source>
        <dbReference type="SAM" id="SignalP"/>
    </source>
</evidence>
<dbReference type="InterPro" id="IPR001466">
    <property type="entry name" value="Beta-lactam-related"/>
</dbReference>
<keyword evidence="4" id="KW-1185">Reference proteome</keyword>
<feature type="domain" description="Beta-lactamase-related" evidence="2">
    <location>
        <begin position="33"/>
        <end position="342"/>
    </location>
</feature>